<name>A0A0P8Z4Y0_PSEFL</name>
<gene>
    <name evidence="2" type="ORF">AN403_4818</name>
</gene>
<keyword evidence="2" id="KW-0413">Isomerase</keyword>
<dbReference type="Proteomes" id="UP000050349">
    <property type="component" value="Unassembled WGS sequence"/>
</dbReference>
<evidence type="ECO:0000313" key="2">
    <source>
        <dbReference type="EMBL" id="KPU60285.1"/>
    </source>
</evidence>
<dbReference type="EMBL" id="LJXB01000070">
    <property type="protein sequence ID" value="KPU60285.1"/>
    <property type="molecule type" value="Genomic_DNA"/>
</dbReference>
<feature type="chain" id="PRO_5006154724" evidence="1">
    <location>
        <begin position="20"/>
        <end position="102"/>
    </location>
</feature>
<accession>A0A0P8Z4Y0</accession>
<proteinExistence type="predicted"/>
<sequence length="102" mass="11559">MKLNTLLVLLTLWVPVAWCSNGPAAARINGEEISRLRLERYFAEYLEDQGRVEGSIRSRHILIKVAPGADASTVETARLRLTGMRALAQLRSRNRIERIDDE</sequence>
<dbReference type="AlphaFoldDB" id="A0A0P8Z4Y0"/>
<dbReference type="PATRIC" id="fig|294.162.peg.2075"/>
<reference evidence="2 3" key="1">
    <citation type="submission" date="2015-09" db="EMBL/GenBank/DDBJ databases">
        <authorList>
            <person name="Jackson K.R."/>
            <person name="Lunt B.L."/>
            <person name="Fisher J.N.B."/>
            <person name="Gardner A.V."/>
            <person name="Bailey M.E."/>
            <person name="Deus L.M."/>
            <person name="Earl A.S."/>
            <person name="Gibby P.D."/>
            <person name="Hartmann K.A."/>
            <person name="Liu J.E."/>
            <person name="Manci A.M."/>
            <person name="Nielsen D.A."/>
            <person name="Solomon M.B."/>
            <person name="Breakwell D.P."/>
            <person name="Burnett S.H."/>
            <person name="Grose J.H."/>
        </authorList>
    </citation>
    <scope>NUCLEOTIDE SEQUENCE [LARGE SCALE GENOMIC DNA]</scope>
    <source>
        <strain evidence="2 3">S613</strain>
    </source>
</reference>
<evidence type="ECO:0000256" key="1">
    <source>
        <dbReference type="SAM" id="SignalP"/>
    </source>
</evidence>
<feature type="signal peptide" evidence="1">
    <location>
        <begin position="1"/>
        <end position="19"/>
    </location>
</feature>
<comment type="caution">
    <text evidence="2">The sequence shown here is derived from an EMBL/GenBank/DDBJ whole genome shotgun (WGS) entry which is preliminary data.</text>
</comment>
<keyword evidence="1" id="KW-0732">Signal</keyword>
<dbReference type="GO" id="GO:0016853">
    <property type="term" value="F:isomerase activity"/>
    <property type="evidence" value="ECO:0007669"/>
    <property type="project" value="UniProtKB-KW"/>
</dbReference>
<protein>
    <submittedName>
        <fullName evidence="2">Putative ppiC-type peptidyl-prolyl cis-trans isomerase</fullName>
    </submittedName>
</protein>
<organism evidence="2 3">
    <name type="scientific">Pseudomonas fluorescens</name>
    <dbReference type="NCBI Taxonomy" id="294"/>
    <lineage>
        <taxon>Bacteria</taxon>
        <taxon>Pseudomonadati</taxon>
        <taxon>Pseudomonadota</taxon>
        <taxon>Gammaproteobacteria</taxon>
        <taxon>Pseudomonadales</taxon>
        <taxon>Pseudomonadaceae</taxon>
        <taxon>Pseudomonas</taxon>
    </lineage>
</organism>
<evidence type="ECO:0000313" key="3">
    <source>
        <dbReference type="Proteomes" id="UP000050349"/>
    </source>
</evidence>